<comment type="caution">
    <text evidence="1">The sequence shown here is derived from an EMBL/GenBank/DDBJ whole genome shotgun (WGS) entry which is preliminary data.</text>
</comment>
<dbReference type="PANTHER" id="PTHR32329">
    <property type="entry name" value="BIFUNCTIONAL PROTEIN [INCLUDES 2-HYDROXYACYL-COA DEHYDRATASE (N-TER) AND ITS ACTIVATOR DOMAIN (C_TERM)-RELATED"/>
    <property type="match status" value="1"/>
</dbReference>
<gene>
    <name evidence="1" type="ORF">ENW73_06630</name>
</gene>
<evidence type="ECO:0000313" key="1">
    <source>
        <dbReference type="EMBL" id="HHS52523.1"/>
    </source>
</evidence>
<proteinExistence type="predicted"/>
<reference evidence="1" key="1">
    <citation type="journal article" date="2020" name="mSystems">
        <title>Genome- and Community-Level Interaction Insights into Carbon Utilization and Element Cycling Functions of Hydrothermarchaeota in Hydrothermal Sediment.</title>
        <authorList>
            <person name="Zhou Z."/>
            <person name="Liu Y."/>
            <person name="Xu W."/>
            <person name="Pan J."/>
            <person name="Luo Z.H."/>
            <person name="Li M."/>
        </authorList>
    </citation>
    <scope>NUCLEOTIDE SEQUENCE [LARGE SCALE GENOMIC DNA]</scope>
    <source>
        <strain evidence="1">SpSt-876</strain>
    </source>
</reference>
<dbReference type="EMBL" id="DTLI01000157">
    <property type="protein sequence ID" value="HHS52523.1"/>
    <property type="molecule type" value="Genomic_DNA"/>
</dbReference>
<accession>A0A7C6EGK5</accession>
<dbReference type="PANTHER" id="PTHR32329:SF2">
    <property type="entry name" value="BIFUNCTIONAL PROTEIN [INCLUDES 2-HYDROXYACYL-COA DEHYDRATASE (N-TER) AND ITS ACTIVATOR DOMAIN (C_TERM)"/>
    <property type="match status" value="1"/>
</dbReference>
<organism evidence="1">
    <name type="scientific">candidate division WOR-3 bacterium</name>
    <dbReference type="NCBI Taxonomy" id="2052148"/>
    <lineage>
        <taxon>Bacteria</taxon>
        <taxon>Bacteria division WOR-3</taxon>
    </lineage>
</organism>
<name>A0A7C6EGK5_UNCW3</name>
<dbReference type="InterPro" id="IPR010327">
    <property type="entry name" value="FldB/FldC_alpha/beta"/>
</dbReference>
<dbReference type="AlphaFoldDB" id="A0A7C6EGK5"/>
<protein>
    <submittedName>
        <fullName evidence="1">Uncharacterized protein</fullName>
    </submittedName>
</protein>
<dbReference type="Gene3D" id="3.40.50.11900">
    <property type="match status" value="1"/>
</dbReference>
<dbReference type="Pfam" id="PF06050">
    <property type="entry name" value="HGD-D"/>
    <property type="match status" value="1"/>
</dbReference>
<dbReference type="InterPro" id="IPR051805">
    <property type="entry name" value="Dehydratase_Activator_Redct"/>
</dbReference>
<sequence>MKITFPYMGNIYIPLRGILVNLGCEVVVPPKPSPKTTEIGARLSPELMCIPFKITLGNLLKALEMGADTIVHVGGSWSCRFGYYGRLHQNILRDLGYNFSAFVLRRDNLAFIGQKIYELNKGSVSRSLKAMSRAFLCGWHKLNLLELVEAKARQMRAYELEKGSADRLLNNYLSLIDQTNSITELARIKRQIIADFGKIPADFSRQPLRVKIVGESYCVVEPFINFNLITRLGQMGILVEPFLTAARWLGFHSIRLGKNQLKAIRKLARPYWRYCVGGEDENSIGHTILAAKQGFDGVIHLHPFACMPGTVVQPVLTKISQEYNIPVLSISLDEHTQEVGFYNRIEAFVELLARRRYAKRPLPNEAKINT</sequence>